<dbReference type="AlphaFoldDB" id="A0A183DTR0"/>
<dbReference type="GO" id="GO:0035658">
    <property type="term" value="C:Mon1-Ccz1 complex"/>
    <property type="evidence" value="ECO:0007669"/>
    <property type="project" value="InterPro"/>
</dbReference>
<evidence type="ECO:0000313" key="2">
    <source>
        <dbReference type="EMBL" id="VDN19844.1"/>
    </source>
</evidence>
<dbReference type="GO" id="GO:0010506">
    <property type="term" value="P:regulation of autophagy"/>
    <property type="evidence" value="ECO:0007669"/>
    <property type="project" value="InterPro"/>
</dbReference>
<keyword evidence="3" id="KW-1185">Reference proteome</keyword>
<evidence type="ECO:0000313" key="3">
    <source>
        <dbReference type="Proteomes" id="UP000271098"/>
    </source>
</evidence>
<dbReference type="Proteomes" id="UP000271098">
    <property type="component" value="Unassembled WGS sequence"/>
</dbReference>
<dbReference type="WBParaSite" id="GPUH_0001211501-mRNA-1">
    <property type="protein sequence ID" value="GPUH_0001211501-mRNA-1"/>
    <property type="gene ID" value="GPUH_0001211501"/>
</dbReference>
<sequence>MKASFVNFCLDQWRSSEWRHRVVTNKLRFHRGRLKVGKFCDLTSMLWVGESHFVFASSSALSDIFYDDVNKKIVTVHNKDGGEVDVRSYGLVPHQITPFRLKDKGRMRIIKFSPDERLLCVQYDDFSVDFINVASRNDCLLSAHFSHSPRNRSARIIGIEWILANQILLITNQAGICL</sequence>
<dbReference type="EMBL" id="UYRT01079037">
    <property type="protein sequence ID" value="VDN19844.1"/>
    <property type="molecule type" value="Genomic_DNA"/>
</dbReference>
<dbReference type="PANTHER" id="PTHR12897">
    <property type="entry name" value="COLON CANCER-ASSOCIATED PROTEIN MIC1"/>
    <property type="match status" value="1"/>
</dbReference>
<organism evidence="4">
    <name type="scientific">Gongylonema pulchrum</name>
    <dbReference type="NCBI Taxonomy" id="637853"/>
    <lineage>
        <taxon>Eukaryota</taxon>
        <taxon>Metazoa</taxon>
        <taxon>Ecdysozoa</taxon>
        <taxon>Nematoda</taxon>
        <taxon>Chromadorea</taxon>
        <taxon>Rhabditida</taxon>
        <taxon>Spirurina</taxon>
        <taxon>Spiruromorpha</taxon>
        <taxon>Spiruroidea</taxon>
        <taxon>Gongylonematidae</taxon>
        <taxon>Gongylonema</taxon>
    </lineage>
</organism>
<dbReference type="GO" id="GO:0005765">
    <property type="term" value="C:lysosomal membrane"/>
    <property type="evidence" value="ECO:0007669"/>
    <property type="project" value="TreeGrafter"/>
</dbReference>
<gene>
    <name evidence="2" type="ORF">GPUH_LOCUS12099</name>
</gene>
<reference evidence="4" key="1">
    <citation type="submission" date="2016-06" db="UniProtKB">
        <authorList>
            <consortium name="WormBaseParasite"/>
        </authorList>
    </citation>
    <scope>IDENTIFICATION</scope>
</reference>
<feature type="domain" description="Regulator of MON1-CCZ1 complex N-terminal" evidence="1">
    <location>
        <begin position="64"/>
        <end position="173"/>
    </location>
</feature>
<dbReference type="GO" id="GO:0031902">
    <property type="term" value="C:late endosome membrane"/>
    <property type="evidence" value="ECO:0007669"/>
    <property type="project" value="TreeGrafter"/>
</dbReference>
<proteinExistence type="predicted"/>
<protein>
    <submittedName>
        <fullName evidence="4">WD_REPEATS_REGION domain-containing protein</fullName>
    </submittedName>
</protein>
<dbReference type="InterPro" id="IPR049040">
    <property type="entry name" value="RMC1_N"/>
</dbReference>
<reference evidence="2 3" key="2">
    <citation type="submission" date="2018-11" db="EMBL/GenBank/DDBJ databases">
        <authorList>
            <consortium name="Pathogen Informatics"/>
        </authorList>
    </citation>
    <scope>NUCLEOTIDE SEQUENCE [LARGE SCALE GENOMIC DNA]</scope>
</reference>
<accession>A0A183DTR0</accession>
<evidence type="ECO:0000259" key="1">
    <source>
        <dbReference type="Pfam" id="PF21029"/>
    </source>
</evidence>
<name>A0A183DTR0_9BILA</name>
<evidence type="ECO:0000313" key="4">
    <source>
        <dbReference type="WBParaSite" id="GPUH_0001211501-mRNA-1"/>
    </source>
</evidence>
<dbReference type="OrthoDB" id="5874948at2759"/>
<dbReference type="InterPro" id="IPR040371">
    <property type="entry name" value="RMC1"/>
</dbReference>
<dbReference type="Pfam" id="PF21029">
    <property type="entry name" value="RMC1_N"/>
    <property type="match status" value="1"/>
</dbReference>
<dbReference type="PANTHER" id="PTHR12897:SF4">
    <property type="entry name" value="REGULATOR OF MON1-CCZ1 COMPLEX"/>
    <property type="match status" value="1"/>
</dbReference>